<dbReference type="EMBL" id="CM026422">
    <property type="protein sequence ID" value="KAG0585563.1"/>
    <property type="molecule type" value="Genomic_DNA"/>
</dbReference>
<sequence>MLGLLYGLLVVIRERLILLAGHYVDIFFSFYVLFNGRGNGMSSCSDQCNKNQFTYWFICNKMMFRNRFSLA</sequence>
<comment type="caution">
    <text evidence="3">The sequence shown here is derived from an EMBL/GenBank/DDBJ whole genome shotgun (WGS) entry which is preliminary data.</text>
</comment>
<feature type="transmembrane region" description="Helical" evidence="1">
    <location>
        <begin position="16"/>
        <end position="34"/>
    </location>
</feature>
<evidence type="ECO:0000256" key="1">
    <source>
        <dbReference type="SAM" id="Phobius"/>
    </source>
</evidence>
<keyword evidence="1" id="KW-0472">Membrane</keyword>
<feature type="chain" id="PRO_5035722756" evidence="2">
    <location>
        <begin position="20"/>
        <end position="71"/>
    </location>
</feature>
<evidence type="ECO:0000313" key="4">
    <source>
        <dbReference type="Proteomes" id="UP000822688"/>
    </source>
</evidence>
<reference evidence="3" key="1">
    <citation type="submission" date="2020-06" db="EMBL/GenBank/DDBJ databases">
        <title>WGS assembly of Ceratodon purpureus strain R40.</title>
        <authorList>
            <person name="Carey S.B."/>
            <person name="Jenkins J."/>
            <person name="Shu S."/>
            <person name="Lovell J.T."/>
            <person name="Sreedasyam A."/>
            <person name="Maumus F."/>
            <person name="Tiley G.P."/>
            <person name="Fernandez-Pozo N."/>
            <person name="Barry K."/>
            <person name="Chen C."/>
            <person name="Wang M."/>
            <person name="Lipzen A."/>
            <person name="Daum C."/>
            <person name="Saski C.A."/>
            <person name="Payton A.C."/>
            <person name="Mcbreen J.C."/>
            <person name="Conrad R.E."/>
            <person name="Kollar L.M."/>
            <person name="Olsson S."/>
            <person name="Huttunen S."/>
            <person name="Landis J.B."/>
            <person name="Wickett N.J."/>
            <person name="Johnson M.G."/>
            <person name="Rensing S.A."/>
            <person name="Grimwood J."/>
            <person name="Schmutz J."/>
            <person name="Mcdaniel S.F."/>
        </authorList>
    </citation>
    <scope>NUCLEOTIDE SEQUENCE</scope>
    <source>
        <strain evidence="3">R40</strain>
    </source>
</reference>
<accession>A0A8T0IT45</accession>
<dbReference type="AlphaFoldDB" id="A0A8T0IT45"/>
<keyword evidence="2" id="KW-0732">Signal</keyword>
<name>A0A8T0IT45_CERPU</name>
<keyword evidence="4" id="KW-1185">Reference proteome</keyword>
<gene>
    <name evidence="3" type="ORF">KC19_2G021100</name>
</gene>
<evidence type="ECO:0000256" key="2">
    <source>
        <dbReference type="SAM" id="SignalP"/>
    </source>
</evidence>
<proteinExistence type="predicted"/>
<evidence type="ECO:0000313" key="3">
    <source>
        <dbReference type="EMBL" id="KAG0585563.1"/>
    </source>
</evidence>
<feature type="signal peptide" evidence="2">
    <location>
        <begin position="1"/>
        <end position="19"/>
    </location>
</feature>
<dbReference type="Proteomes" id="UP000822688">
    <property type="component" value="Chromosome 2"/>
</dbReference>
<protein>
    <submittedName>
        <fullName evidence="3">Uncharacterized protein</fullName>
    </submittedName>
</protein>
<organism evidence="3 4">
    <name type="scientific">Ceratodon purpureus</name>
    <name type="common">Fire moss</name>
    <name type="synonym">Dicranum purpureum</name>
    <dbReference type="NCBI Taxonomy" id="3225"/>
    <lineage>
        <taxon>Eukaryota</taxon>
        <taxon>Viridiplantae</taxon>
        <taxon>Streptophyta</taxon>
        <taxon>Embryophyta</taxon>
        <taxon>Bryophyta</taxon>
        <taxon>Bryophytina</taxon>
        <taxon>Bryopsida</taxon>
        <taxon>Dicranidae</taxon>
        <taxon>Pseudoditrichales</taxon>
        <taxon>Ditrichaceae</taxon>
        <taxon>Ceratodon</taxon>
    </lineage>
</organism>
<keyword evidence="1" id="KW-1133">Transmembrane helix</keyword>
<keyword evidence="1" id="KW-0812">Transmembrane</keyword>